<dbReference type="GO" id="GO:0017064">
    <property type="term" value="F:fatty acid amide hydrolase activity"/>
    <property type="evidence" value="ECO:0007669"/>
    <property type="project" value="TreeGrafter"/>
</dbReference>
<gene>
    <name evidence="2" type="ORF">AFUS01_LOCUS30118</name>
</gene>
<organism evidence="2 3">
    <name type="scientific">Allacma fusca</name>
    <dbReference type="NCBI Taxonomy" id="39272"/>
    <lineage>
        <taxon>Eukaryota</taxon>
        <taxon>Metazoa</taxon>
        <taxon>Ecdysozoa</taxon>
        <taxon>Arthropoda</taxon>
        <taxon>Hexapoda</taxon>
        <taxon>Collembola</taxon>
        <taxon>Symphypleona</taxon>
        <taxon>Sminthuridae</taxon>
        <taxon>Allacma</taxon>
    </lineage>
</organism>
<dbReference type="GO" id="GO:0009062">
    <property type="term" value="P:fatty acid catabolic process"/>
    <property type="evidence" value="ECO:0007669"/>
    <property type="project" value="TreeGrafter"/>
</dbReference>
<evidence type="ECO:0000313" key="3">
    <source>
        <dbReference type="Proteomes" id="UP000708208"/>
    </source>
</evidence>
<comment type="caution">
    <text evidence="2">The sequence shown here is derived from an EMBL/GenBank/DDBJ whole genome shotgun (WGS) entry which is preliminary data.</text>
</comment>
<feature type="non-terminal residue" evidence="2">
    <location>
        <position position="1"/>
    </location>
</feature>
<dbReference type="GO" id="GO:0004040">
    <property type="term" value="F:amidase activity"/>
    <property type="evidence" value="ECO:0007669"/>
    <property type="project" value="TreeGrafter"/>
</dbReference>
<dbReference type="InterPro" id="IPR023631">
    <property type="entry name" value="Amidase_dom"/>
</dbReference>
<keyword evidence="3" id="KW-1185">Reference proteome</keyword>
<evidence type="ECO:0000313" key="2">
    <source>
        <dbReference type="EMBL" id="CAG7819687.1"/>
    </source>
</evidence>
<reference evidence="2" key="1">
    <citation type="submission" date="2021-06" db="EMBL/GenBank/DDBJ databases">
        <authorList>
            <person name="Hodson N. C."/>
            <person name="Mongue J. A."/>
            <person name="Jaron S. K."/>
        </authorList>
    </citation>
    <scope>NUCLEOTIDE SEQUENCE</scope>
</reference>
<dbReference type="PANTHER" id="PTHR45847">
    <property type="entry name" value="FATTY ACID AMIDE HYDROLASE"/>
    <property type="match status" value="1"/>
</dbReference>
<sequence length="240" mass="25229">MDSTLGYSKLLYHAARNSAVIVKTFEDLGAVPFCKTNVPQTLASIGSDNPIFGETLNPLNTHLAPGGSTSGTACMVAAGALKVGLATDIGGSARIPAHFTGVTGIAFTQGRLSTKGIVKAVPNIVGLKGTLGLIGDNPQTIASVLKHLLDNNRQHNYDPLALPFSWNAHLFESSTALRIGYFTSLSIFPAIGDTPKTILAAKEALQSKGHKLISLENIIDSFEAYDVYSDLISADGGQYI</sequence>
<dbReference type="Pfam" id="PF01425">
    <property type="entry name" value="Amidase"/>
    <property type="match status" value="1"/>
</dbReference>
<dbReference type="Proteomes" id="UP000708208">
    <property type="component" value="Unassembled WGS sequence"/>
</dbReference>
<dbReference type="PANTHER" id="PTHR45847:SF6">
    <property type="entry name" value="FATTY ACID AMIDE HYDROLASE"/>
    <property type="match status" value="1"/>
</dbReference>
<protein>
    <recommendedName>
        <fullName evidence="1">Amidase domain-containing protein</fullName>
    </recommendedName>
</protein>
<dbReference type="AlphaFoldDB" id="A0A8J2PDP4"/>
<accession>A0A8J2PDP4</accession>
<dbReference type="EMBL" id="CAJVCH010456565">
    <property type="protein sequence ID" value="CAG7819687.1"/>
    <property type="molecule type" value="Genomic_DNA"/>
</dbReference>
<evidence type="ECO:0000259" key="1">
    <source>
        <dbReference type="Pfam" id="PF01425"/>
    </source>
</evidence>
<dbReference type="InterPro" id="IPR052096">
    <property type="entry name" value="Endocannabinoid_amidase"/>
</dbReference>
<proteinExistence type="predicted"/>
<feature type="domain" description="Amidase" evidence="1">
    <location>
        <begin position="1"/>
        <end position="239"/>
    </location>
</feature>
<dbReference type="OrthoDB" id="6428749at2759"/>
<name>A0A8J2PDP4_9HEXA</name>